<feature type="domain" description="ABC transmembrane type-1" evidence="9">
    <location>
        <begin position="22"/>
        <end position="299"/>
    </location>
</feature>
<dbReference type="FunFam" id="3.40.50.300:FF:001443">
    <property type="entry name" value="ABC transporter, ATP-binding protein"/>
    <property type="match status" value="1"/>
</dbReference>
<organism evidence="10 11">
    <name type="scientific">Streptococcus equinus</name>
    <name type="common">Streptococcus bovis</name>
    <dbReference type="NCBI Taxonomy" id="1335"/>
    <lineage>
        <taxon>Bacteria</taxon>
        <taxon>Bacillati</taxon>
        <taxon>Bacillota</taxon>
        <taxon>Bacilli</taxon>
        <taxon>Lactobacillales</taxon>
        <taxon>Streptococcaceae</taxon>
        <taxon>Streptococcus</taxon>
    </lineage>
</organism>
<feature type="transmembrane region" description="Helical" evidence="7">
    <location>
        <begin position="19"/>
        <end position="43"/>
    </location>
</feature>
<dbReference type="PROSITE" id="PS50929">
    <property type="entry name" value="ABC_TM1F"/>
    <property type="match status" value="1"/>
</dbReference>
<evidence type="ECO:0000256" key="3">
    <source>
        <dbReference type="ARBA" id="ARBA00022741"/>
    </source>
</evidence>
<dbReference type="GO" id="GO:0016887">
    <property type="term" value="F:ATP hydrolysis activity"/>
    <property type="evidence" value="ECO:0007669"/>
    <property type="project" value="InterPro"/>
</dbReference>
<evidence type="ECO:0000259" key="8">
    <source>
        <dbReference type="PROSITE" id="PS50893"/>
    </source>
</evidence>
<keyword evidence="2 7" id="KW-0812">Transmembrane</keyword>
<accession>A0A1G9ICR4</accession>
<dbReference type="InterPro" id="IPR003439">
    <property type="entry name" value="ABC_transporter-like_ATP-bd"/>
</dbReference>
<dbReference type="InterPro" id="IPR003593">
    <property type="entry name" value="AAA+_ATPase"/>
</dbReference>
<dbReference type="GO" id="GO:0005886">
    <property type="term" value="C:plasma membrane"/>
    <property type="evidence" value="ECO:0007669"/>
    <property type="project" value="UniProtKB-SubCell"/>
</dbReference>
<dbReference type="PANTHER" id="PTHR24221:SF397">
    <property type="entry name" value="ABC TRANSPORTER, ATP-BINDING TRANSMEMBRANE PROTEIN"/>
    <property type="match status" value="1"/>
</dbReference>
<evidence type="ECO:0000256" key="1">
    <source>
        <dbReference type="ARBA" id="ARBA00004651"/>
    </source>
</evidence>
<dbReference type="RefSeq" id="WP_074565948.1">
    <property type="nucleotide sequence ID" value="NZ_FNGX01000001.1"/>
</dbReference>
<feature type="transmembrane region" description="Helical" evidence="7">
    <location>
        <begin position="140"/>
        <end position="173"/>
    </location>
</feature>
<reference evidence="10 11" key="1">
    <citation type="submission" date="2016-10" db="EMBL/GenBank/DDBJ databases">
        <authorList>
            <person name="de Groot N.N."/>
        </authorList>
    </citation>
    <scope>NUCLEOTIDE SEQUENCE [LARGE SCALE GENOMIC DNA]</scope>
    <source>
        <strain evidence="10 11">Sb09</strain>
    </source>
</reference>
<dbReference type="SMART" id="SM00382">
    <property type="entry name" value="AAA"/>
    <property type="match status" value="1"/>
</dbReference>
<keyword evidence="5 7" id="KW-1133">Transmembrane helix</keyword>
<evidence type="ECO:0000256" key="7">
    <source>
        <dbReference type="SAM" id="Phobius"/>
    </source>
</evidence>
<dbReference type="AlphaFoldDB" id="A0A1G9ICR4"/>
<dbReference type="Proteomes" id="UP000183162">
    <property type="component" value="Unassembled WGS sequence"/>
</dbReference>
<evidence type="ECO:0000256" key="6">
    <source>
        <dbReference type="ARBA" id="ARBA00023136"/>
    </source>
</evidence>
<dbReference type="InterPro" id="IPR039421">
    <property type="entry name" value="Type_1_exporter"/>
</dbReference>
<dbReference type="PROSITE" id="PS00211">
    <property type="entry name" value="ABC_TRANSPORTER_1"/>
    <property type="match status" value="1"/>
</dbReference>
<proteinExistence type="predicted"/>
<dbReference type="Pfam" id="PF00005">
    <property type="entry name" value="ABC_tran"/>
    <property type="match status" value="1"/>
</dbReference>
<dbReference type="GO" id="GO:0005524">
    <property type="term" value="F:ATP binding"/>
    <property type="evidence" value="ECO:0007669"/>
    <property type="project" value="UniProtKB-KW"/>
</dbReference>
<dbReference type="PROSITE" id="PS50893">
    <property type="entry name" value="ABC_TRANSPORTER_2"/>
    <property type="match status" value="1"/>
</dbReference>
<dbReference type="SUPFAM" id="SSF52540">
    <property type="entry name" value="P-loop containing nucleoside triphosphate hydrolases"/>
    <property type="match status" value="1"/>
</dbReference>
<evidence type="ECO:0000256" key="5">
    <source>
        <dbReference type="ARBA" id="ARBA00022989"/>
    </source>
</evidence>
<dbReference type="InterPro" id="IPR017871">
    <property type="entry name" value="ABC_transporter-like_CS"/>
</dbReference>
<dbReference type="InterPro" id="IPR027417">
    <property type="entry name" value="P-loop_NTPase"/>
</dbReference>
<keyword evidence="6 7" id="KW-0472">Membrane</keyword>
<protein>
    <submittedName>
        <fullName evidence="10">ATP-binding cassette, subfamily B</fullName>
    </submittedName>
</protein>
<dbReference type="Pfam" id="PF00664">
    <property type="entry name" value="ABC_membrane"/>
    <property type="match status" value="1"/>
</dbReference>
<evidence type="ECO:0000313" key="10">
    <source>
        <dbReference type="EMBL" id="SDL23020.1"/>
    </source>
</evidence>
<evidence type="ECO:0000259" key="9">
    <source>
        <dbReference type="PROSITE" id="PS50929"/>
    </source>
</evidence>
<sequence>MKKRLQELFAVTDHGAGQLLYACLTGFLVYVAELSPLALMMYYIKHILAHQGFSLMTAVLGLILVVLVTYVFIYLDYNATYTTTYQESADLRIDIAETLQKLPLSYFSQRDLTDLSQTLMSDVERLEHALSHAVSKTIGFVTYFVFLSVTLCVINLPLAASIFLPIFVAALALSLSKNMQKKAVKKYWKQLRENSDSFQEAIELQEEIKAYNLTDTIHQKLYQQMEKSEKTHIISEILQGIPISFSNSVIRLSIGLVILVGTNLYFQHQVSLLVLLMFILLAIKVSDGTEDIILNVGEILYIDSAVKNIKELRAIKQQAGQDVTLNKFDIELKNVGFSYKDGQKVINGVSFVAKQNEITALVGPSGCGKTTLLRLLSRLYDYQEGQITIDGKEIQKISTSSLFNYISIVFQDVTLFDNTILENIRLGRPDASDDEVKQAAYLANCQEFIEKLPQGYETKIGENGAKLSGGERQRLSIARAILKQAPIVILDEITSSLDIENEKMIQESLNYLLKDKTVIIISHRLKSIENADKIVVMKDGRIDGIGKHKDLIEKSVVYRELIETSQKIEEFKYQKNA</sequence>
<comment type="subcellular location">
    <subcellularLocation>
        <location evidence="1">Cell membrane</location>
        <topology evidence="1">Multi-pass membrane protein</topology>
    </subcellularLocation>
</comment>
<dbReference type="PANTHER" id="PTHR24221">
    <property type="entry name" value="ATP-BINDING CASSETTE SUB-FAMILY B"/>
    <property type="match status" value="1"/>
</dbReference>
<dbReference type="SUPFAM" id="SSF90123">
    <property type="entry name" value="ABC transporter transmembrane region"/>
    <property type="match status" value="1"/>
</dbReference>
<dbReference type="InterPro" id="IPR036640">
    <property type="entry name" value="ABC1_TM_sf"/>
</dbReference>
<evidence type="ECO:0000256" key="2">
    <source>
        <dbReference type="ARBA" id="ARBA00022692"/>
    </source>
</evidence>
<dbReference type="EMBL" id="FNGX01000001">
    <property type="protein sequence ID" value="SDL23020.1"/>
    <property type="molecule type" value="Genomic_DNA"/>
</dbReference>
<keyword evidence="4 10" id="KW-0067">ATP-binding</keyword>
<dbReference type="Gene3D" id="3.40.50.300">
    <property type="entry name" value="P-loop containing nucleotide triphosphate hydrolases"/>
    <property type="match status" value="1"/>
</dbReference>
<feature type="domain" description="ABC transporter" evidence="8">
    <location>
        <begin position="330"/>
        <end position="564"/>
    </location>
</feature>
<evidence type="ECO:0000256" key="4">
    <source>
        <dbReference type="ARBA" id="ARBA00022840"/>
    </source>
</evidence>
<dbReference type="GO" id="GO:0034040">
    <property type="term" value="F:ATPase-coupled lipid transmembrane transporter activity"/>
    <property type="evidence" value="ECO:0007669"/>
    <property type="project" value="TreeGrafter"/>
</dbReference>
<dbReference type="Gene3D" id="1.20.1560.10">
    <property type="entry name" value="ABC transporter type 1, transmembrane domain"/>
    <property type="match status" value="1"/>
</dbReference>
<keyword evidence="3" id="KW-0547">Nucleotide-binding</keyword>
<dbReference type="InterPro" id="IPR011527">
    <property type="entry name" value="ABC1_TM_dom"/>
</dbReference>
<gene>
    <name evidence="10" type="ORF">SAMN05216400_0135</name>
</gene>
<dbReference type="OrthoDB" id="9802264at2"/>
<dbReference type="GO" id="GO:0140359">
    <property type="term" value="F:ABC-type transporter activity"/>
    <property type="evidence" value="ECO:0007669"/>
    <property type="project" value="InterPro"/>
</dbReference>
<feature type="transmembrane region" description="Helical" evidence="7">
    <location>
        <begin position="55"/>
        <end position="75"/>
    </location>
</feature>
<name>A0A1G9ICR4_STREI</name>
<evidence type="ECO:0000313" key="11">
    <source>
        <dbReference type="Proteomes" id="UP000183162"/>
    </source>
</evidence>